<organism evidence="1 2">
    <name type="scientific">Raoultella planticola</name>
    <name type="common">Klebsiella planticola</name>
    <dbReference type="NCBI Taxonomy" id="575"/>
    <lineage>
        <taxon>Bacteria</taxon>
        <taxon>Pseudomonadati</taxon>
        <taxon>Pseudomonadota</taxon>
        <taxon>Gammaproteobacteria</taxon>
        <taxon>Enterobacterales</taxon>
        <taxon>Enterobacteriaceae</taxon>
        <taxon>Klebsiella/Raoultella group</taxon>
        <taxon>Raoultella</taxon>
    </lineage>
</organism>
<accession>A0A485ALM5</accession>
<reference evidence="1 2" key="1">
    <citation type="submission" date="2019-03" db="EMBL/GenBank/DDBJ databases">
        <authorList>
            <consortium name="Pathogen Informatics"/>
        </authorList>
    </citation>
    <scope>NUCLEOTIDE SEQUENCE [LARGE SCALE GENOMIC DNA]</scope>
    <source>
        <strain evidence="1 2">NCTC12998</strain>
    </source>
</reference>
<sequence>MRDPAAVHVPCRAAHLGCTFTTEKQRQFTQLFRGDKLAGGLLFRQQLFAGLVRIATFSDAFIDLLLYQRG</sequence>
<dbReference type="EMBL" id="CAADJE010000017">
    <property type="protein sequence ID" value="VFS60773.1"/>
    <property type="molecule type" value="Genomic_DNA"/>
</dbReference>
<dbReference type="AlphaFoldDB" id="A0A485ALM5"/>
<evidence type="ECO:0000313" key="2">
    <source>
        <dbReference type="Proteomes" id="UP000345637"/>
    </source>
</evidence>
<name>A0A485ALM5_RAOPL</name>
<dbReference type="Proteomes" id="UP000345637">
    <property type="component" value="Unassembled WGS sequence"/>
</dbReference>
<evidence type="ECO:0000313" key="1">
    <source>
        <dbReference type="EMBL" id="VFS60773.1"/>
    </source>
</evidence>
<gene>
    <name evidence="1" type="ORF">NCTC12998_01396</name>
</gene>
<protein>
    <submittedName>
        <fullName evidence="1">Uncharacterized protein</fullName>
    </submittedName>
</protein>
<proteinExistence type="predicted"/>